<feature type="transmembrane region" description="Helical" evidence="8">
    <location>
        <begin position="90"/>
        <end position="108"/>
    </location>
</feature>
<keyword evidence="2" id="KW-0813">Transport</keyword>
<keyword evidence="4 8" id="KW-0812">Transmembrane</keyword>
<dbReference type="CDD" id="cd17369">
    <property type="entry name" value="MFS_ShiA_like"/>
    <property type="match status" value="1"/>
</dbReference>
<dbReference type="Pfam" id="PF07690">
    <property type="entry name" value="MFS_1"/>
    <property type="match status" value="1"/>
</dbReference>
<feature type="transmembrane region" description="Helical" evidence="8">
    <location>
        <begin position="349"/>
        <end position="374"/>
    </location>
</feature>
<feature type="transmembrane region" description="Helical" evidence="8">
    <location>
        <begin position="386"/>
        <end position="409"/>
    </location>
</feature>
<dbReference type="EMBL" id="CP120988">
    <property type="protein sequence ID" value="WLQ60701.1"/>
    <property type="molecule type" value="Genomic_DNA"/>
</dbReference>
<evidence type="ECO:0000256" key="4">
    <source>
        <dbReference type="ARBA" id="ARBA00022692"/>
    </source>
</evidence>
<keyword evidence="6 8" id="KW-0472">Membrane</keyword>
<dbReference type="Gene3D" id="1.20.1250.20">
    <property type="entry name" value="MFS general substrate transporter like domains"/>
    <property type="match status" value="2"/>
</dbReference>
<feature type="transmembrane region" description="Helical" evidence="8">
    <location>
        <begin position="324"/>
        <end position="343"/>
    </location>
</feature>
<evidence type="ECO:0000256" key="2">
    <source>
        <dbReference type="ARBA" id="ARBA00022448"/>
    </source>
</evidence>
<feature type="transmembrane region" description="Helical" evidence="8">
    <location>
        <begin position="58"/>
        <end position="78"/>
    </location>
</feature>
<feature type="transmembrane region" description="Helical" evidence="8">
    <location>
        <begin position="155"/>
        <end position="177"/>
    </location>
</feature>
<organism evidence="10 11">
    <name type="scientific">Streptomyces poriferorum</name>
    <dbReference type="NCBI Taxonomy" id="2798799"/>
    <lineage>
        <taxon>Bacteria</taxon>
        <taxon>Bacillati</taxon>
        <taxon>Actinomycetota</taxon>
        <taxon>Actinomycetes</taxon>
        <taxon>Kitasatosporales</taxon>
        <taxon>Streptomycetaceae</taxon>
        <taxon>Streptomyces</taxon>
    </lineage>
</organism>
<dbReference type="SUPFAM" id="SSF103473">
    <property type="entry name" value="MFS general substrate transporter"/>
    <property type="match status" value="1"/>
</dbReference>
<dbReference type="PROSITE" id="PS50850">
    <property type="entry name" value="MFS"/>
    <property type="match status" value="1"/>
</dbReference>
<evidence type="ECO:0000259" key="9">
    <source>
        <dbReference type="PROSITE" id="PS50850"/>
    </source>
</evidence>
<evidence type="ECO:0000313" key="10">
    <source>
        <dbReference type="EMBL" id="WLQ60701.1"/>
    </source>
</evidence>
<evidence type="ECO:0000256" key="8">
    <source>
        <dbReference type="SAM" id="Phobius"/>
    </source>
</evidence>
<gene>
    <name evidence="10" type="ORF">P8A19_37080</name>
</gene>
<reference evidence="10 11" key="1">
    <citation type="submission" date="2023-03" db="EMBL/GenBank/DDBJ databases">
        <title>Isolation and description of six Streptomyces strains from soil environments, able to metabolize different microbial glucans.</title>
        <authorList>
            <person name="Widen T."/>
            <person name="Larsbrink J."/>
        </authorList>
    </citation>
    <scope>NUCLEOTIDE SEQUENCE [LARGE SCALE GENOMIC DNA]</scope>
    <source>
        <strain evidence="10 11">Alt2</strain>
    </source>
</reference>
<keyword evidence="5 8" id="KW-1133">Transmembrane helix</keyword>
<protein>
    <submittedName>
        <fullName evidence="10">MFS transporter</fullName>
    </submittedName>
</protein>
<dbReference type="PANTHER" id="PTHR43045">
    <property type="entry name" value="SHIKIMATE TRANSPORTER"/>
    <property type="match status" value="1"/>
</dbReference>
<feature type="domain" description="Major facilitator superfamily (MFS) profile" evidence="9">
    <location>
        <begin position="16"/>
        <end position="445"/>
    </location>
</feature>
<evidence type="ECO:0000256" key="5">
    <source>
        <dbReference type="ARBA" id="ARBA00022989"/>
    </source>
</evidence>
<feature type="transmembrane region" description="Helical" evidence="8">
    <location>
        <begin position="293"/>
        <end position="315"/>
    </location>
</feature>
<feature type="transmembrane region" description="Helical" evidence="8">
    <location>
        <begin position="189"/>
        <end position="208"/>
    </location>
</feature>
<evidence type="ECO:0000256" key="3">
    <source>
        <dbReference type="ARBA" id="ARBA00022475"/>
    </source>
</evidence>
<evidence type="ECO:0000313" key="11">
    <source>
        <dbReference type="Proteomes" id="UP001235744"/>
    </source>
</evidence>
<keyword evidence="3" id="KW-1003">Cell membrane</keyword>
<dbReference type="Proteomes" id="UP001235744">
    <property type="component" value="Chromosome"/>
</dbReference>
<accession>A0ABY9J212</accession>
<comment type="subcellular location">
    <subcellularLocation>
        <location evidence="1">Cell membrane</location>
        <topology evidence="1">Multi-pass membrane protein</topology>
    </subcellularLocation>
</comment>
<dbReference type="InterPro" id="IPR036259">
    <property type="entry name" value="MFS_trans_sf"/>
</dbReference>
<dbReference type="RefSeq" id="WP_306069088.1">
    <property type="nucleotide sequence ID" value="NZ_CP120988.1"/>
</dbReference>
<feature type="region of interest" description="Disordered" evidence="7">
    <location>
        <begin position="222"/>
        <end position="241"/>
    </location>
</feature>
<evidence type="ECO:0000256" key="1">
    <source>
        <dbReference type="ARBA" id="ARBA00004651"/>
    </source>
</evidence>
<feature type="transmembrane region" description="Helical" evidence="8">
    <location>
        <begin position="120"/>
        <end position="143"/>
    </location>
</feature>
<feature type="transmembrane region" description="Helical" evidence="8">
    <location>
        <begin position="415"/>
        <end position="435"/>
    </location>
</feature>
<keyword evidence="11" id="KW-1185">Reference proteome</keyword>
<dbReference type="PANTHER" id="PTHR43045:SF1">
    <property type="entry name" value="SHIKIMATE TRANSPORTER"/>
    <property type="match status" value="1"/>
</dbReference>
<dbReference type="InterPro" id="IPR020846">
    <property type="entry name" value="MFS_dom"/>
</dbReference>
<feature type="compositionally biased region" description="Basic and acidic residues" evidence="7">
    <location>
        <begin position="222"/>
        <end position="232"/>
    </location>
</feature>
<evidence type="ECO:0000256" key="6">
    <source>
        <dbReference type="ARBA" id="ARBA00023136"/>
    </source>
</evidence>
<sequence>MSDRTTPRSPQSPYRTALAALSGTSIEWYDFYAFATAAAIVFDDVFFPADMPASLRTISAFATFAVGFLLRPLGGIVFGHIGDRVGRKKTLVITLLMMGIASFAIGLLPTYEQVGVLSPILLIVLRLIQGIAIGGEWGGAVLIAVENAPKGKATFFGSFAQLGSSVGALLSTGMFSLMNLFGDEAFDSWGWRVPFLASAVLVVIGLVVRTKLEDSPVMDEIHAEQRQNEQKKGGQGRKKGAMSGLPVAEVLRKDWKTVLVGVFALATATGGYYVVTSYLLAYGTDDQHLSESMLLNGLTLAAFLELLVTPFLALLGDRIGAHKVVVGGLVGVVLLSIPQFMVMDTGSVVLIYLTMLAMRFVMSALYGPMAAILADGFAPHVRYTGISLSYQVCNLVFAGFAPVTAVWLSSLAGGAYWPPAGALMVVSAIGIWCTLRLRTYHRRRLDTGSPVVAPEQVTVSA</sequence>
<evidence type="ECO:0000256" key="7">
    <source>
        <dbReference type="SAM" id="MobiDB-lite"/>
    </source>
</evidence>
<name>A0ABY9J212_9ACTN</name>
<proteinExistence type="predicted"/>
<dbReference type="InterPro" id="IPR011701">
    <property type="entry name" value="MFS"/>
</dbReference>
<feature type="transmembrane region" description="Helical" evidence="8">
    <location>
        <begin position="258"/>
        <end position="281"/>
    </location>
</feature>